<dbReference type="EMBL" id="CAVMBE010000019">
    <property type="protein sequence ID" value="CAK3983129.1"/>
    <property type="molecule type" value="Genomic_DNA"/>
</dbReference>
<evidence type="ECO:0000313" key="2">
    <source>
        <dbReference type="Proteomes" id="UP001296104"/>
    </source>
</evidence>
<dbReference type="Proteomes" id="UP001296104">
    <property type="component" value="Unassembled WGS sequence"/>
</dbReference>
<dbReference type="AlphaFoldDB" id="A0AAI8YXI6"/>
<evidence type="ECO:0000313" key="1">
    <source>
        <dbReference type="EMBL" id="CAK3983129.1"/>
    </source>
</evidence>
<gene>
    <name evidence="1" type="ORF">LECACI_7A003807</name>
</gene>
<proteinExistence type="predicted"/>
<accession>A0AAI8YXI6</accession>
<name>A0AAI8YXI6_9PEZI</name>
<keyword evidence="2" id="KW-1185">Reference proteome</keyword>
<comment type="caution">
    <text evidence="1">The sequence shown here is derived from an EMBL/GenBank/DDBJ whole genome shotgun (WGS) entry which is preliminary data.</text>
</comment>
<sequence>MSISLGFRVTFGKTKIPLYKRSPFDSYRCHWTICTTEMRLPPAQADQYRTLIPLGKPEVPADPSILRCRFLELPGEVRNCIYRALFDDLIAPTLSINFDEPWKVRPDYDFSAYINIIRTNRTISKEAQSIFYQEYLRNVRWYFTHVDALHRFKCSVAQISKDPIFVILHCVEQRHLYDRKYSRTPTRLFFSRQARFISFTTVDKMKNYLAFFRSLPPVQPGRSIFHHMSGVVCRLYQEKTIRELVTYSTPPTSDSLLLSWRIWSRGSYFVVHGRMVKSRLADLDWSTYSSHQQQGNLRIE</sequence>
<reference evidence="1" key="1">
    <citation type="submission" date="2023-11" db="EMBL/GenBank/DDBJ databases">
        <authorList>
            <person name="Alioto T."/>
            <person name="Alioto T."/>
            <person name="Gomez Garrido J."/>
        </authorList>
    </citation>
    <scope>NUCLEOTIDE SEQUENCE</scope>
</reference>
<organism evidence="1 2">
    <name type="scientific">Lecanosticta acicola</name>
    <dbReference type="NCBI Taxonomy" id="111012"/>
    <lineage>
        <taxon>Eukaryota</taxon>
        <taxon>Fungi</taxon>
        <taxon>Dikarya</taxon>
        <taxon>Ascomycota</taxon>
        <taxon>Pezizomycotina</taxon>
        <taxon>Dothideomycetes</taxon>
        <taxon>Dothideomycetidae</taxon>
        <taxon>Mycosphaerellales</taxon>
        <taxon>Mycosphaerellaceae</taxon>
        <taxon>Lecanosticta</taxon>
    </lineage>
</organism>
<protein>
    <submittedName>
        <fullName evidence="1">Uncharacterized protein</fullName>
    </submittedName>
</protein>